<dbReference type="SUPFAM" id="SSF53756">
    <property type="entry name" value="UDP-Glycosyltransferase/glycogen phosphorylase"/>
    <property type="match status" value="1"/>
</dbReference>
<dbReference type="Pfam" id="PF00535">
    <property type="entry name" value="Glycos_transf_2"/>
    <property type="match status" value="1"/>
</dbReference>
<dbReference type="Gene3D" id="3.40.50.2000">
    <property type="entry name" value="Glycogen Phosphorylase B"/>
    <property type="match status" value="1"/>
</dbReference>
<dbReference type="SUPFAM" id="SSF53448">
    <property type="entry name" value="Nucleotide-diphospho-sugar transferases"/>
    <property type="match status" value="1"/>
</dbReference>
<dbReference type="RefSeq" id="WP_179122149.1">
    <property type="nucleotide sequence ID" value="NZ_FUYH01000002.1"/>
</dbReference>
<evidence type="ECO:0000313" key="3">
    <source>
        <dbReference type="Proteomes" id="UP000190105"/>
    </source>
</evidence>
<keyword evidence="2" id="KW-0808">Transferase</keyword>
<gene>
    <name evidence="2" type="ORF">SAMN05443428_10226</name>
</gene>
<dbReference type="CDD" id="cd00761">
    <property type="entry name" value="Glyco_tranf_GTA_type"/>
    <property type="match status" value="1"/>
</dbReference>
<dbReference type="EMBL" id="FUYH01000002">
    <property type="protein sequence ID" value="SKA77460.1"/>
    <property type="molecule type" value="Genomic_DNA"/>
</dbReference>
<dbReference type="GO" id="GO:0016758">
    <property type="term" value="F:hexosyltransferase activity"/>
    <property type="evidence" value="ECO:0007669"/>
    <property type="project" value="UniProtKB-ARBA"/>
</dbReference>
<organism evidence="2 3">
    <name type="scientific">Caloramator quimbayensis</name>
    <dbReference type="NCBI Taxonomy" id="1147123"/>
    <lineage>
        <taxon>Bacteria</taxon>
        <taxon>Bacillati</taxon>
        <taxon>Bacillota</taxon>
        <taxon>Clostridia</taxon>
        <taxon>Eubacteriales</taxon>
        <taxon>Clostridiaceae</taxon>
        <taxon>Caloramator</taxon>
    </lineage>
</organism>
<evidence type="ECO:0000259" key="1">
    <source>
        <dbReference type="Pfam" id="PF00535"/>
    </source>
</evidence>
<dbReference type="PANTHER" id="PTHR22916:SF3">
    <property type="entry name" value="UDP-GLCNAC:BETAGAL BETA-1,3-N-ACETYLGLUCOSAMINYLTRANSFERASE-LIKE PROTEIN 1"/>
    <property type="match status" value="1"/>
</dbReference>
<keyword evidence="3" id="KW-1185">Reference proteome</keyword>
<proteinExistence type="predicted"/>
<dbReference type="AlphaFoldDB" id="A0A1T4WJF9"/>
<protein>
    <submittedName>
        <fullName evidence="2">Glycosyl transferase family 2</fullName>
    </submittedName>
</protein>
<evidence type="ECO:0000313" key="2">
    <source>
        <dbReference type="EMBL" id="SKA77460.1"/>
    </source>
</evidence>
<feature type="domain" description="Glycosyltransferase 2-like" evidence="1">
    <location>
        <begin position="388"/>
        <end position="532"/>
    </location>
</feature>
<dbReference type="InterPro" id="IPR029044">
    <property type="entry name" value="Nucleotide-diphossugar_trans"/>
</dbReference>
<name>A0A1T4WJF9_9CLOT</name>
<reference evidence="3" key="1">
    <citation type="submission" date="2017-02" db="EMBL/GenBank/DDBJ databases">
        <authorList>
            <person name="Varghese N."/>
            <person name="Submissions S."/>
        </authorList>
    </citation>
    <scope>NUCLEOTIDE SEQUENCE [LARGE SCALE GENOMIC DNA]</scope>
    <source>
        <strain evidence="3">USBA 833</strain>
    </source>
</reference>
<dbReference type="PANTHER" id="PTHR22916">
    <property type="entry name" value="GLYCOSYLTRANSFERASE"/>
    <property type="match status" value="1"/>
</dbReference>
<dbReference type="InterPro" id="IPR001173">
    <property type="entry name" value="Glyco_trans_2-like"/>
</dbReference>
<sequence>MDSDLNRALADLKEGKYKNVYIYSTLNLGWNTPMKQRTHHLVEEHLKRGDLIFYAANPSHLGDRVKTILKQKDFLYLVNFNDRVNRNNIIKMIFTNTKSPVIYHLIGTDFGNTIKDIEYIKSLGGIILYEYIDEISSDIIPNIPGYVLERHKRILEDPSNIVVVSCDRLKEKILPFRKGDYLLLKNGVRLEDWTIEYENYVPPDIRGILNQNKPVIGYYGALSKWIDYELIKKLSASRNYNIVLIGQEYDSSFKRSNILSFKNIYYLGCKDYAKLKYYSKYFDVCIIPFKIYDVTLSVSPVKLYEYLAQKKVVVSTNIPECKNNSLCLIGENYNDFINKIDYALNIKDNADIKNKLYEEADKNTWNERGEILENYIDSKINSKEKLLTVVVPAYNMENYLNRCLSSFIIKDEIMKFLDIIIVNDGSTDNTLSVALKYQDKYPDVFRVISKENGGHGSAINTGISFAKGKFFKVVDADDSVNQSSLINHLTYLLNCSDDMIITNYCRCFIDGKREMVSYKREFESFESQNSIQLKSILKFLNPDNFTGYFHMHSITYKTEVLLKSNLKCLEKTFYVDEEYITAPIPYVNTISYQDIELYQYNLGRADQSVNIEVMKKRLPDIEKITYRLIEYYKNVSDYTSKQYIGIVIKHHVTTQIRIMREMKIDERRVSEIIRLLKYIGIPI</sequence>
<dbReference type="STRING" id="1147123.SAMN05443428_10226"/>
<accession>A0A1T4WJF9</accession>
<dbReference type="Proteomes" id="UP000190105">
    <property type="component" value="Unassembled WGS sequence"/>
</dbReference>
<dbReference type="Gene3D" id="3.90.550.10">
    <property type="entry name" value="Spore Coat Polysaccharide Biosynthesis Protein SpsA, Chain A"/>
    <property type="match status" value="1"/>
</dbReference>